<dbReference type="EMBL" id="KV748582">
    <property type="protein sequence ID" value="OCL14362.1"/>
    <property type="molecule type" value="Genomic_DNA"/>
</dbReference>
<proteinExistence type="predicted"/>
<dbReference type="InterPro" id="IPR013094">
    <property type="entry name" value="AB_hydrolase_3"/>
</dbReference>
<name>A0A8E2FBX4_9PEZI</name>
<dbReference type="InterPro" id="IPR029058">
    <property type="entry name" value="AB_hydrolase_fold"/>
</dbReference>
<protein>
    <submittedName>
        <fullName evidence="3">Alpha/beta-hydrolase</fullName>
    </submittedName>
</protein>
<dbReference type="OrthoDB" id="2152029at2759"/>
<evidence type="ECO:0000313" key="3">
    <source>
        <dbReference type="EMBL" id="OCL14362.1"/>
    </source>
</evidence>
<evidence type="ECO:0000259" key="2">
    <source>
        <dbReference type="Pfam" id="PF07859"/>
    </source>
</evidence>
<dbReference type="Pfam" id="PF07859">
    <property type="entry name" value="Abhydrolase_3"/>
    <property type="match status" value="1"/>
</dbReference>
<dbReference type="Proteomes" id="UP000250140">
    <property type="component" value="Unassembled WGS sequence"/>
</dbReference>
<evidence type="ECO:0000313" key="4">
    <source>
        <dbReference type="Proteomes" id="UP000250140"/>
    </source>
</evidence>
<reference evidence="3 4" key="1">
    <citation type="journal article" date="2016" name="Nat. Commun.">
        <title>Ectomycorrhizal ecology is imprinted in the genome of the dominant symbiotic fungus Cenococcum geophilum.</title>
        <authorList>
            <consortium name="DOE Joint Genome Institute"/>
            <person name="Peter M."/>
            <person name="Kohler A."/>
            <person name="Ohm R.A."/>
            <person name="Kuo A."/>
            <person name="Krutzmann J."/>
            <person name="Morin E."/>
            <person name="Arend M."/>
            <person name="Barry K.W."/>
            <person name="Binder M."/>
            <person name="Choi C."/>
            <person name="Clum A."/>
            <person name="Copeland A."/>
            <person name="Grisel N."/>
            <person name="Haridas S."/>
            <person name="Kipfer T."/>
            <person name="LaButti K."/>
            <person name="Lindquist E."/>
            <person name="Lipzen A."/>
            <person name="Maire R."/>
            <person name="Meier B."/>
            <person name="Mihaltcheva S."/>
            <person name="Molinier V."/>
            <person name="Murat C."/>
            <person name="Poggeler S."/>
            <person name="Quandt C.A."/>
            <person name="Sperisen C."/>
            <person name="Tritt A."/>
            <person name="Tisserant E."/>
            <person name="Crous P.W."/>
            <person name="Henrissat B."/>
            <person name="Nehls U."/>
            <person name="Egli S."/>
            <person name="Spatafora J.W."/>
            <person name="Grigoriev I.V."/>
            <person name="Martin F.M."/>
        </authorList>
    </citation>
    <scope>NUCLEOTIDE SEQUENCE [LARGE SCALE GENOMIC DNA]</scope>
    <source>
        <strain evidence="3 4">CBS 207.34</strain>
    </source>
</reference>
<evidence type="ECO:0000256" key="1">
    <source>
        <dbReference type="ARBA" id="ARBA00022801"/>
    </source>
</evidence>
<dbReference type="PANTHER" id="PTHR48081">
    <property type="entry name" value="AB HYDROLASE SUPERFAMILY PROTEIN C4A8.06C"/>
    <property type="match status" value="1"/>
</dbReference>
<dbReference type="InterPro" id="IPR050300">
    <property type="entry name" value="GDXG_lipolytic_enzyme"/>
</dbReference>
<gene>
    <name evidence="3" type="ORF">AOQ84DRAFT_384771</name>
</gene>
<keyword evidence="4" id="KW-1185">Reference proteome</keyword>
<keyword evidence="1 3" id="KW-0378">Hydrolase</keyword>
<sequence length="194" mass="21521">MQLYRALLAAADNAGEKVILVGDSSGGNIILSLTLEALREDQEKVEEIGGTLRGSPRPYPTALMVISPSTDLRRTNTTIKTIEPLDPFLTPTFITSTARAWSGDWDPYDSKLSPLQADVSLLTKVGVKVHGIIGGYDILSPDAVKFRDKCAQEGVYGRWLEWDKQMHCFILTWSYGIPEANEAVSWMIDVLKYE</sequence>
<accession>A0A8E2FBX4</accession>
<feature type="domain" description="Alpha/beta hydrolase fold-3" evidence="2">
    <location>
        <begin position="12"/>
        <end position="170"/>
    </location>
</feature>
<dbReference type="Gene3D" id="3.40.50.1820">
    <property type="entry name" value="alpha/beta hydrolase"/>
    <property type="match status" value="1"/>
</dbReference>
<dbReference type="SUPFAM" id="SSF53474">
    <property type="entry name" value="alpha/beta-Hydrolases"/>
    <property type="match status" value="1"/>
</dbReference>
<dbReference type="PANTHER" id="PTHR48081:SF8">
    <property type="entry name" value="ALPHA_BETA HYDROLASE FOLD-3 DOMAIN-CONTAINING PROTEIN-RELATED"/>
    <property type="match status" value="1"/>
</dbReference>
<dbReference type="GO" id="GO:0016787">
    <property type="term" value="F:hydrolase activity"/>
    <property type="evidence" value="ECO:0007669"/>
    <property type="project" value="UniProtKB-KW"/>
</dbReference>
<dbReference type="AlphaFoldDB" id="A0A8E2FBX4"/>
<organism evidence="3 4">
    <name type="scientific">Glonium stellatum</name>
    <dbReference type="NCBI Taxonomy" id="574774"/>
    <lineage>
        <taxon>Eukaryota</taxon>
        <taxon>Fungi</taxon>
        <taxon>Dikarya</taxon>
        <taxon>Ascomycota</taxon>
        <taxon>Pezizomycotina</taxon>
        <taxon>Dothideomycetes</taxon>
        <taxon>Pleosporomycetidae</taxon>
        <taxon>Gloniales</taxon>
        <taxon>Gloniaceae</taxon>
        <taxon>Glonium</taxon>
    </lineage>
</organism>